<comment type="caution">
    <text evidence="2">The sequence shown here is derived from an EMBL/GenBank/DDBJ whole genome shotgun (WGS) entry which is preliminary data.</text>
</comment>
<dbReference type="AlphaFoldDB" id="A0AAD7FIW2"/>
<feature type="compositionally biased region" description="Acidic residues" evidence="1">
    <location>
        <begin position="436"/>
        <end position="449"/>
    </location>
</feature>
<feature type="compositionally biased region" description="Low complexity" evidence="1">
    <location>
        <begin position="237"/>
        <end position="279"/>
    </location>
</feature>
<organism evidence="2 3">
    <name type="scientific">Roridomyces roridus</name>
    <dbReference type="NCBI Taxonomy" id="1738132"/>
    <lineage>
        <taxon>Eukaryota</taxon>
        <taxon>Fungi</taxon>
        <taxon>Dikarya</taxon>
        <taxon>Basidiomycota</taxon>
        <taxon>Agaricomycotina</taxon>
        <taxon>Agaricomycetes</taxon>
        <taxon>Agaricomycetidae</taxon>
        <taxon>Agaricales</taxon>
        <taxon>Marasmiineae</taxon>
        <taxon>Mycenaceae</taxon>
        <taxon>Roridomyces</taxon>
    </lineage>
</organism>
<feature type="compositionally biased region" description="Polar residues" evidence="1">
    <location>
        <begin position="356"/>
        <end position="369"/>
    </location>
</feature>
<name>A0AAD7FIW2_9AGAR</name>
<accession>A0AAD7FIW2</accession>
<proteinExistence type="predicted"/>
<feature type="compositionally biased region" description="Basic and acidic residues" evidence="1">
    <location>
        <begin position="483"/>
        <end position="505"/>
    </location>
</feature>
<feature type="compositionally biased region" description="Basic and acidic residues" evidence="1">
    <location>
        <begin position="459"/>
        <end position="470"/>
    </location>
</feature>
<feature type="compositionally biased region" description="Low complexity" evidence="1">
    <location>
        <begin position="370"/>
        <end position="379"/>
    </location>
</feature>
<dbReference type="EMBL" id="JARKIF010000016">
    <property type="protein sequence ID" value="KAJ7621331.1"/>
    <property type="molecule type" value="Genomic_DNA"/>
</dbReference>
<feature type="compositionally biased region" description="Basic and acidic residues" evidence="1">
    <location>
        <begin position="331"/>
        <end position="341"/>
    </location>
</feature>
<gene>
    <name evidence="2" type="ORF">FB45DRAFT_1032587</name>
</gene>
<feature type="compositionally biased region" description="Basic and acidic residues" evidence="1">
    <location>
        <begin position="419"/>
        <end position="429"/>
    </location>
</feature>
<feature type="compositionally biased region" description="Polar residues" evidence="1">
    <location>
        <begin position="151"/>
        <end position="162"/>
    </location>
</feature>
<feature type="region of interest" description="Disordered" evidence="1">
    <location>
        <begin position="234"/>
        <end position="519"/>
    </location>
</feature>
<evidence type="ECO:0000313" key="3">
    <source>
        <dbReference type="Proteomes" id="UP001221142"/>
    </source>
</evidence>
<reference evidence="2" key="1">
    <citation type="submission" date="2023-03" db="EMBL/GenBank/DDBJ databases">
        <title>Massive genome expansion in bonnet fungi (Mycena s.s.) driven by repeated elements and novel gene families across ecological guilds.</title>
        <authorList>
            <consortium name="Lawrence Berkeley National Laboratory"/>
            <person name="Harder C.B."/>
            <person name="Miyauchi S."/>
            <person name="Viragh M."/>
            <person name="Kuo A."/>
            <person name="Thoen E."/>
            <person name="Andreopoulos B."/>
            <person name="Lu D."/>
            <person name="Skrede I."/>
            <person name="Drula E."/>
            <person name="Henrissat B."/>
            <person name="Morin E."/>
            <person name="Kohler A."/>
            <person name="Barry K."/>
            <person name="LaButti K."/>
            <person name="Morin E."/>
            <person name="Salamov A."/>
            <person name="Lipzen A."/>
            <person name="Mereny Z."/>
            <person name="Hegedus B."/>
            <person name="Baldrian P."/>
            <person name="Stursova M."/>
            <person name="Weitz H."/>
            <person name="Taylor A."/>
            <person name="Grigoriev I.V."/>
            <person name="Nagy L.G."/>
            <person name="Martin F."/>
            <person name="Kauserud H."/>
        </authorList>
    </citation>
    <scope>NUCLEOTIDE SEQUENCE</scope>
    <source>
        <strain evidence="2">9284</strain>
    </source>
</reference>
<evidence type="ECO:0000256" key="1">
    <source>
        <dbReference type="SAM" id="MobiDB-lite"/>
    </source>
</evidence>
<feature type="compositionally biased region" description="Low complexity" evidence="1">
    <location>
        <begin position="317"/>
        <end position="330"/>
    </location>
</feature>
<sequence>MRPLALHSSALNDAEYTLFTENLGSLLDADCDDPEAQILTTREVRAWLRGRYPAIPSATIDRILALFPSKDSLNGGEFFAVLRLVLHVEAGKDVDRALAFIQVYPESAVTSVSASAAAAPQIQAPKEEVPAPPPSRTPQRHNPFLPPTPTLARSKTMPSSPSAPILPPRKAPAPAAAPLPPPRHPPLPPRSSSPPKPLTGHITSTLMKQSLQASKTGQWMKQGQARLEQERVLQVLRSTSSTPRPAPAAATSETEYLSSSSSDGSRSRPRSSIPPSTSSLEQVALAGSNSSSLNRAFDDAYRDTTLPPPLHPDRKSAPPSASSRVSVASESRLRASPERVPRQKPKPPPKPRSLNLAPTQSPFESPASQTRLTRSNSLRPSPPPPSTGRTGRTRPESVHALLGSLNSLRLPESPFGDPVRPRREDREALVSRQQDLESEESSSDSDVDVDGGWVGVGRFDPDADAGKDVDEGAVDGVGGRGRWRSESSVDHDHDHRRAPQERDSLKWPVDVEGEGWRPL</sequence>
<keyword evidence="3" id="KW-1185">Reference proteome</keyword>
<protein>
    <submittedName>
        <fullName evidence="2">Uncharacterized protein</fullName>
    </submittedName>
</protein>
<dbReference type="Proteomes" id="UP001221142">
    <property type="component" value="Unassembled WGS sequence"/>
</dbReference>
<feature type="region of interest" description="Disordered" evidence="1">
    <location>
        <begin position="119"/>
        <end position="201"/>
    </location>
</feature>
<feature type="compositionally biased region" description="Pro residues" evidence="1">
    <location>
        <begin position="164"/>
        <end position="197"/>
    </location>
</feature>
<evidence type="ECO:0000313" key="2">
    <source>
        <dbReference type="EMBL" id="KAJ7621331.1"/>
    </source>
</evidence>